<gene>
    <name evidence="1" type="ORF">HPB50_024781</name>
</gene>
<dbReference type="Proteomes" id="UP000821845">
    <property type="component" value="Chromosome 10"/>
</dbReference>
<keyword evidence="2" id="KW-1185">Reference proteome</keyword>
<organism evidence="1 2">
    <name type="scientific">Hyalomma asiaticum</name>
    <name type="common">Tick</name>
    <dbReference type="NCBI Taxonomy" id="266040"/>
    <lineage>
        <taxon>Eukaryota</taxon>
        <taxon>Metazoa</taxon>
        <taxon>Ecdysozoa</taxon>
        <taxon>Arthropoda</taxon>
        <taxon>Chelicerata</taxon>
        <taxon>Arachnida</taxon>
        <taxon>Acari</taxon>
        <taxon>Parasitiformes</taxon>
        <taxon>Ixodida</taxon>
        <taxon>Ixodoidea</taxon>
        <taxon>Ixodidae</taxon>
        <taxon>Hyalomminae</taxon>
        <taxon>Hyalomma</taxon>
    </lineage>
</organism>
<sequence length="532" mass="58868">MTTTQYDGTVVMVQGYQPAVVPAPELPQAAPVELVPVVAEGKEQKPSGMWWTTVLLCTMTFLLVGTTVAAVILVANARTHSSQTEMPDNAKSGGVNRGGPVFGQDIEVVVNQPSGSGSQEPPRPPQHYPSQPAKSTKRTYVPVAAPSEGSVADQMPLVCIMGEKTSSPNAFPDDGLCDYIFFDSLYKARPQRAVPAVHLQQQSQQLHQQPPRLPEHAPRSRLRLQTAKEDLKVKNPSPLQPFWNAEVLSVGIFDTPSWATGNQTRAALAVLKEIDDLLDMQKQQGKHVVTALAVPDPQLDWSLSYSIDLSDVGLNLYMFIAISHYTYGDNTLRNCVIMPPTRHPDDFPEEEIARDYNFDLSTSLFAISELYLRRATQRGLFSVTMKGRWNVPLSTENVDFMSKCVSDLSLISFGSYTEVCPKQSGGKTGYKLTYSENHCAMLAYAPDIPRVLAYDNEDGLAIKMCGAKGLYKDLKYGVAVFDIDYDDHDNQCGTLNRFGRYSRLKQVKKTLDYMRLNSGPSFNEETCVEYGT</sequence>
<evidence type="ECO:0000313" key="2">
    <source>
        <dbReference type="Proteomes" id="UP000821845"/>
    </source>
</evidence>
<dbReference type="EMBL" id="CM023490">
    <property type="protein sequence ID" value="KAH6943594.1"/>
    <property type="molecule type" value="Genomic_DNA"/>
</dbReference>
<proteinExistence type="predicted"/>
<comment type="caution">
    <text evidence="1">The sequence shown here is derived from an EMBL/GenBank/DDBJ whole genome shotgun (WGS) entry which is preliminary data.</text>
</comment>
<reference evidence="1" key="1">
    <citation type="submission" date="2020-05" db="EMBL/GenBank/DDBJ databases">
        <title>Large-scale comparative analyses of tick genomes elucidate their genetic diversity and vector capacities.</title>
        <authorList>
            <person name="Jia N."/>
            <person name="Wang J."/>
            <person name="Shi W."/>
            <person name="Du L."/>
            <person name="Sun Y."/>
            <person name="Zhan W."/>
            <person name="Jiang J."/>
            <person name="Wang Q."/>
            <person name="Zhang B."/>
            <person name="Ji P."/>
            <person name="Sakyi L.B."/>
            <person name="Cui X."/>
            <person name="Yuan T."/>
            <person name="Jiang B."/>
            <person name="Yang W."/>
            <person name="Lam T.T.-Y."/>
            <person name="Chang Q."/>
            <person name="Ding S."/>
            <person name="Wang X."/>
            <person name="Zhu J."/>
            <person name="Ruan X."/>
            <person name="Zhao L."/>
            <person name="Wei J."/>
            <person name="Que T."/>
            <person name="Du C."/>
            <person name="Cheng J."/>
            <person name="Dai P."/>
            <person name="Han X."/>
            <person name="Huang E."/>
            <person name="Gao Y."/>
            <person name="Liu J."/>
            <person name="Shao H."/>
            <person name="Ye R."/>
            <person name="Li L."/>
            <person name="Wei W."/>
            <person name="Wang X."/>
            <person name="Wang C."/>
            <person name="Yang T."/>
            <person name="Huo Q."/>
            <person name="Li W."/>
            <person name="Guo W."/>
            <person name="Chen H."/>
            <person name="Zhou L."/>
            <person name="Ni X."/>
            <person name="Tian J."/>
            <person name="Zhou Y."/>
            <person name="Sheng Y."/>
            <person name="Liu T."/>
            <person name="Pan Y."/>
            <person name="Xia L."/>
            <person name="Li J."/>
            <person name="Zhao F."/>
            <person name="Cao W."/>
        </authorList>
    </citation>
    <scope>NUCLEOTIDE SEQUENCE</scope>
    <source>
        <strain evidence="1">Hyas-2018</strain>
    </source>
</reference>
<evidence type="ECO:0000313" key="1">
    <source>
        <dbReference type="EMBL" id="KAH6943594.1"/>
    </source>
</evidence>
<accession>A0ACB7TC49</accession>
<name>A0ACB7TC49_HYAAI</name>
<protein>
    <submittedName>
        <fullName evidence="1">Uncharacterized protein</fullName>
    </submittedName>
</protein>